<name>A0ABW4TAF2_9ACTN</name>
<dbReference type="Proteomes" id="UP001597368">
    <property type="component" value="Unassembled WGS sequence"/>
</dbReference>
<organism evidence="3 4">
    <name type="scientific">Nonomuraea mangrovi</name>
    <dbReference type="NCBI Taxonomy" id="2316207"/>
    <lineage>
        <taxon>Bacteria</taxon>
        <taxon>Bacillati</taxon>
        <taxon>Actinomycetota</taxon>
        <taxon>Actinomycetes</taxon>
        <taxon>Streptosporangiales</taxon>
        <taxon>Streptosporangiaceae</taxon>
        <taxon>Nonomuraea</taxon>
    </lineage>
</organism>
<proteinExistence type="predicted"/>
<feature type="region of interest" description="Disordered" evidence="1">
    <location>
        <begin position="291"/>
        <end position="328"/>
    </location>
</feature>
<feature type="region of interest" description="Disordered" evidence="1">
    <location>
        <begin position="1"/>
        <end position="40"/>
    </location>
</feature>
<evidence type="ECO:0008006" key="5">
    <source>
        <dbReference type="Google" id="ProtNLM"/>
    </source>
</evidence>
<keyword evidence="2" id="KW-1133">Transmembrane helix</keyword>
<protein>
    <recommendedName>
        <fullName evidence="5">DUF3558 domain-containing protein</fullName>
    </recommendedName>
</protein>
<accession>A0ABW4TAF2</accession>
<sequence>MSWSQDDPPPTNPYRAPDWQFQQVPTMPSAPPPPPPKRRSWVLPTVAAGAAVVLIAAGAGAFLLYARPTAADQPATPTSKATPVETASPSDVPSAAPALDVCAMLPAAETERLVPAATVDKRSRDADHAVYSSCDWTNRRISYGEFWRSREIKVSIAQHKPDGPKTGRTQAQQSHDAERGFFAYKANNPKKDDAKPGEKDYYSPVKEYAGVGDGAFGQYTWRRDKLLWYSFGEGRARVDDLIIEVRYEASQQRKDTKILSNESTQSVSEENALREVGILLTHLAKSAAEWKRAHPDQLAKAEPSSSPSGPPKPTPSSTPTVVAQLPPACKRMSPAMTKLVPGATERARANDVAGVKESECRWLNLNASAGEGRRRIRSALLTIQVFSNRAGAGDPTAALSRFSTKIGNARSTEGSSFGGVTWGKIEKVKGLGDDAYIQYWVDKKNAVFNGSADVVVRLGPTVIHASFAGADLGADEPTNSPKVKVLGEKEARDGAMIIAKEILASLAQPGS</sequence>
<evidence type="ECO:0000313" key="3">
    <source>
        <dbReference type="EMBL" id="MFD1937962.1"/>
    </source>
</evidence>
<keyword evidence="2" id="KW-0812">Transmembrane</keyword>
<feature type="transmembrane region" description="Helical" evidence="2">
    <location>
        <begin position="41"/>
        <end position="65"/>
    </location>
</feature>
<evidence type="ECO:0000256" key="2">
    <source>
        <dbReference type="SAM" id="Phobius"/>
    </source>
</evidence>
<keyword evidence="4" id="KW-1185">Reference proteome</keyword>
<reference evidence="4" key="1">
    <citation type="journal article" date="2019" name="Int. J. Syst. Evol. Microbiol.">
        <title>The Global Catalogue of Microorganisms (GCM) 10K type strain sequencing project: providing services to taxonomists for standard genome sequencing and annotation.</title>
        <authorList>
            <consortium name="The Broad Institute Genomics Platform"/>
            <consortium name="The Broad Institute Genome Sequencing Center for Infectious Disease"/>
            <person name="Wu L."/>
            <person name="Ma J."/>
        </authorList>
    </citation>
    <scope>NUCLEOTIDE SEQUENCE [LARGE SCALE GENOMIC DNA]</scope>
    <source>
        <strain evidence="4">ICMP 6774ER</strain>
    </source>
</reference>
<comment type="caution">
    <text evidence="3">The sequence shown here is derived from an EMBL/GenBank/DDBJ whole genome shotgun (WGS) entry which is preliminary data.</text>
</comment>
<gene>
    <name evidence="3" type="ORF">ACFSKW_41465</name>
</gene>
<keyword evidence="2" id="KW-0472">Membrane</keyword>
<dbReference type="EMBL" id="JBHUFV010000061">
    <property type="protein sequence ID" value="MFD1937962.1"/>
    <property type="molecule type" value="Genomic_DNA"/>
</dbReference>
<evidence type="ECO:0000256" key="1">
    <source>
        <dbReference type="SAM" id="MobiDB-lite"/>
    </source>
</evidence>
<dbReference type="RefSeq" id="WP_379579601.1">
    <property type="nucleotide sequence ID" value="NZ_JBHUFV010000061.1"/>
</dbReference>
<evidence type="ECO:0000313" key="4">
    <source>
        <dbReference type="Proteomes" id="UP001597368"/>
    </source>
</evidence>
<feature type="region of interest" description="Disordered" evidence="1">
    <location>
        <begin position="72"/>
        <end position="92"/>
    </location>
</feature>